<reference evidence="3 4" key="1">
    <citation type="journal article" date="2013" name="Genome Announc.">
        <title>Draft Genome Sequence of a Hexachlorocyclohexane-Degrading Bacterium, Sphingobium baderi Strain LL03T.</title>
        <authorList>
            <person name="Kaur J."/>
            <person name="Verma H."/>
            <person name="Tripathi C."/>
            <person name="Khurana J.P."/>
            <person name="Lal R."/>
        </authorList>
    </citation>
    <scope>NUCLEOTIDE SEQUENCE [LARGE SCALE GENOMIC DNA]</scope>
    <source>
        <strain evidence="3 4">LL03</strain>
    </source>
</reference>
<accession>T0GN09</accession>
<dbReference type="PATRIC" id="fig|1114964.3.peg.1688"/>
<evidence type="ECO:0000313" key="3">
    <source>
        <dbReference type="EMBL" id="EQB02072.1"/>
    </source>
</evidence>
<sequence>MTEPVPSQVELDLPMPAPLPPPASAGRRAAFAGLTRWQMLGAGLALLLLVWAMWVTKSLLAPHRDQIVSARLSAIVGDYVQAQARSASPPERVEAEMRQFMGALEQELQRRSGNGQIVMVGEAVLSRNVPDITESLKKAVYGSGIAFPRRASAQQMQHLSRGAEPAPPLGRAAMAGGAGTSARHDPMATGEGQAPDAGGRAGESAALPMGPSDPGAGASVANFGGIDGAGDR</sequence>
<evidence type="ECO:0000256" key="1">
    <source>
        <dbReference type="SAM" id="MobiDB-lite"/>
    </source>
</evidence>
<feature type="transmembrane region" description="Helical" evidence="2">
    <location>
        <begin position="37"/>
        <end position="56"/>
    </location>
</feature>
<evidence type="ECO:0008006" key="5">
    <source>
        <dbReference type="Google" id="ProtNLM"/>
    </source>
</evidence>
<protein>
    <recommendedName>
        <fullName evidence="5">Type-F conjugative transfer system protein (TrbI_Ftype)</fullName>
    </recommendedName>
</protein>
<keyword evidence="2" id="KW-0472">Membrane</keyword>
<name>T0GN09_9SPHN</name>
<organism evidence="3 4">
    <name type="scientific">Sphingobium baderi LL03</name>
    <dbReference type="NCBI Taxonomy" id="1114964"/>
    <lineage>
        <taxon>Bacteria</taxon>
        <taxon>Pseudomonadati</taxon>
        <taxon>Pseudomonadota</taxon>
        <taxon>Alphaproteobacteria</taxon>
        <taxon>Sphingomonadales</taxon>
        <taxon>Sphingomonadaceae</taxon>
        <taxon>Sphingobium</taxon>
    </lineage>
</organism>
<dbReference type="eggNOG" id="ENOG5030PN8">
    <property type="taxonomic scope" value="Bacteria"/>
</dbReference>
<keyword evidence="2" id="KW-1133">Transmembrane helix</keyword>
<evidence type="ECO:0000256" key="2">
    <source>
        <dbReference type="SAM" id="Phobius"/>
    </source>
</evidence>
<dbReference type="Proteomes" id="UP000015524">
    <property type="component" value="Unassembled WGS sequence"/>
</dbReference>
<dbReference type="RefSeq" id="WP_021244649.1">
    <property type="nucleotide sequence ID" value="NZ_ATIB01000050.1"/>
</dbReference>
<feature type="region of interest" description="Disordered" evidence="1">
    <location>
        <begin position="159"/>
        <end position="232"/>
    </location>
</feature>
<dbReference type="AlphaFoldDB" id="T0GN09"/>
<dbReference type="EMBL" id="ATIB01000050">
    <property type="protein sequence ID" value="EQB02072.1"/>
    <property type="molecule type" value="Genomic_DNA"/>
</dbReference>
<keyword evidence="2" id="KW-0812">Transmembrane</keyword>
<evidence type="ECO:0000313" key="4">
    <source>
        <dbReference type="Proteomes" id="UP000015524"/>
    </source>
</evidence>
<keyword evidence="4" id="KW-1185">Reference proteome</keyword>
<feature type="region of interest" description="Disordered" evidence="1">
    <location>
        <begin position="1"/>
        <end position="20"/>
    </location>
</feature>
<dbReference type="Pfam" id="PF09677">
    <property type="entry name" value="TrbI_Ftype"/>
    <property type="match status" value="1"/>
</dbReference>
<dbReference type="InterPro" id="IPR014115">
    <property type="entry name" value="TrbI_Ftype"/>
</dbReference>
<comment type="caution">
    <text evidence="3">The sequence shown here is derived from an EMBL/GenBank/DDBJ whole genome shotgun (WGS) entry which is preliminary data.</text>
</comment>
<gene>
    <name evidence="3" type="ORF">L485_08660</name>
</gene>
<proteinExistence type="predicted"/>